<evidence type="ECO:0000259" key="8">
    <source>
        <dbReference type="Pfam" id="PF04316"/>
    </source>
</evidence>
<keyword evidence="6" id="KW-0804">Transcription</keyword>
<evidence type="ECO:0000256" key="4">
    <source>
        <dbReference type="ARBA" id="ARBA00022795"/>
    </source>
</evidence>
<reference evidence="10" key="1">
    <citation type="journal article" date="2019" name="Int. J. Syst. Evol. Microbiol.">
        <title>The Global Catalogue of Microorganisms (GCM) 10K type strain sequencing project: providing services to taxonomists for standard genome sequencing and annotation.</title>
        <authorList>
            <consortium name="The Broad Institute Genomics Platform"/>
            <consortium name="The Broad Institute Genome Sequencing Center for Infectious Disease"/>
            <person name="Wu L."/>
            <person name="Ma J."/>
        </authorList>
    </citation>
    <scope>NUCLEOTIDE SEQUENCE [LARGE SCALE GENOMIC DNA]</scope>
    <source>
        <strain evidence="10">CCUG 53915</strain>
    </source>
</reference>
<dbReference type="NCBIfam" id="TIGR03824">
    <property type="entry name" value="FlgM_jcvi"/>
    <property type="match status" value="1"/>
</dbReference>
<keyword evidence="10" id="KW-1185">Reference proteome</keyword>
<organism evidence="9 10">
    <name type="scientific">Sporosarcina contaminans</name>
    <dbReference type="NCBI Taxonomy" id="633403"/>
    <lineage>
        <taxon>Bacteria</taxon>
        <taxon>Bacillati</taxon>
        <taxon>Bacillota</taxon>
        <taxon>Bacilli</taxon>
        <taxon>Bacillales</taxon>
        <taxon>Caryophanaceae</taxon>
        <taxon>Sporosarcina</taxon>
    </lineage>
</organism>
<keyword evidence="4" id="KW-1005">Bacterial flagellum biogenesis</keyword>
<dbReference type="InterPro" id="IPR035890">
    <property type="entry name" value="Anti-sigma-28_factor_FlgM_sf"/>
</dbReference>
<protein>
    <recommendedName>
        <fullName evidence="2">Negative regulator of flagellin synthesis</fullName>
    </recommendedName>
</protein>
<evidence type="ECO:0000256" key="2">
    <source>
        <dbReference type="ARBA" id="ARBA00017823"/>
    </source>
</evidence>
<dbReference type="SUPFAM" id="SSF101498">
    <property type="entry name" value="Anti-sigma factor FlgM"/>
    <property type="match status" value="1"/>
</dbReference>
<evidence type="ECO:0000256" key="3">
    <source>
        <dbReference type="ARBA" id="ARBA00022491"/>
    </source>
</evidence>
<keyword evidence="3" id="KW-0678">Repressor</keyword>
<dbReference type="InterPro" id="IPR031316">
    <property type="entry name" value="FlgM_C"/>
</dbReference>
<evidence type="ECO:0000313" key="9">
    <source>
        <dbReference type="EMBL" id="MFD1204777.1"/>
    </source>
</evidence>
<evidence type="ECO:0000256" key="6">
    <source>
        <dbReference type="ARBA" id="ARBA00023163"/>
    </source>
</evidence>
<dbReference type="Gene3D" id="6.10.140.30">
    <property type="entry name" value="Anti-sigma-28 factor FlgM"/>
    <property type="match status" value="1"/>
</dbReference>
<evidence type="ECO:0000256" key="5">
    <source>
        <dbReference type="ARBA" id="ARBA00023015"/>
    </source>
</evidence>
<comment type="similarity">
    <text evidence="1">Belongs to the FlgM family.</text>
</comment>
<name>A0ABW3TZG4_9BACL</name>
<keyword evidence="9" id="KW-0282">Flagellum</keyword>
<gene>
    <name evidence="9" type="primary">flgM</name>
    <name evidence="9" type="ORF">ACFQ38_06655</name>
</gene>
<evidence type="ECO:0000256" key="7">
    <source>
        <dbReference type="SAM" id="MobiDB-lite"/>
    </source>
</evidence>
<dbReference type="Pfam" id="PF04316">
    <property type="entry name" value="FlgM"/>
    <property type="match status" value="1"/>
</dbReference>
<comment type="caution">
    <text evidence="9">The sequence shown here is derived from an EMBL/GenBank/DDBJ whole genome shotgun (WGS) entry which is preliminary data.</text>
</comment>
<dbReference type="InterPro" id="IPR007412">
    <property type="entry name" value="FlgM"/>
</dbReference>
<sequence>MKINKINIPPVNPYRTNQVKSEQANNQTKMHRDKLEISSQAKQLSEVSTFAAERKERIQELKAQIKSGEYKVEPEKLAENLIKYYKK</sequence>
<feature type="compositionally biased region" description="Polar residues" evidence="7">
    <location>
        <begin position="14"/>
        <end position="28"/>
    </location>
</feature>
<accession>A0ABW3TZG4</accession>
<dbReference type="RefSeq" id="WP_381480137.1">
    <property type="nucleotide sequence ID" value="NZ_JBHTLT010000031.1"/>
</dbReference>
<feature type="domain" description="Anti-sigma-28 factor FlgM C-terminal" evidence="8">
    <location>
        <begin position="33"/>
        <end position="82"/>
    </location>
</feature>
<evidence type="ECO:0000256" key="1">
    <source>
        <dbReference type="ARBA" id="ARBA00005322"/>
    </source>
</evidence>
<proteinExistence type="inferred from homology"/>
<feature type="region of interest" description="Disordered" evidence="7">
    <location>
        <begin position="1"/>
        <end position="38"/>
    </location>
</feature>
<evidence type="ECO:0000313" key="10">
    <source>
        <dbReference type="Proteomes" id="UP001597231"/>
    </source>
</evidence>
<keyword evidence="5" id="KW-0805">Transcription regulation</keyword>
<dbReference type="EMBL" id="JBHTLT010000031">
    <property type="protein sequence ID" value="MFD1204777.1"/>
    <property type="molecule type" value="Genomic_DNA"/>
</dbReference>
<keyword evidence="9" id="KW-0966">Cell projection</keyword>
<keyword evidence="9" id="KW-0969">Cilium</keyword>
<dbReference type="Proteomes" id="UP001597231">
    <property type="component" value="Unassembled WGS sequence"/>
</dbReference>